<protein>
    <submittedName>
        <fullName evidence="2">Uncharacterized protein</fullName>
    </submittedName>
</protein>
<evidence type="ECO:0000313" key="2">
    <source>
        <dbReference type="EMBL" id="KAG7450223.1"/>
    </source>
</evidence>
<dbReference type="AlphaFoldDB" id="A0A9P7VZY3"/>
<dbReference type="EMBL" id="MU250526">
    <property type="protein sequence ID" value="KAG7450223.1"/>
    <property type="molecule type" value="Genomic_DNA"/>
</dbReference>
<sequence>MNFRFTPNLGQSVHIPISHLHTTTAELCFSATVDDSDYEQLQRDKGKVQLWSDLPVNGRNAGDWGETAFQECIAIQDDELSLGFDEDNSDKHVLSLVVPIPYAAHIHRQFSFTYRIVYPSGDVKWLGSFGDNGSFVLEETKSDERVDLLGEYWSRNDEGVHVWNTGSSIMESVLIAKAFHPNHWNVWAVGADSWVSFLFQAYVSLMLCVRLLSEPQNACLLFLVPVIHGSPILLPQTLVLSACQDTSIAFTPTGNITASGSNSVHLVCFDRYASNVADFIERAFAHCSLTKCQFLSTSDQHAVIASPLDQCPVIADIVPLCTSILKSHISIEWSKFTSLTAEFPLSLFLPGTSRVLFYDSADQRPESVRFLVPPSGGQFMMTPVYTLETKNSQERQFALLQSHVLVPSSSFRDRQILPTPPPSPHLHPVAHLSLIESQFNASSNSISEMGISSSGRGSPDISESEVTDGDPLVRKGRGVIVWIKHVLAAISLFFSLLVRKLFGCSSLRTQTTSSVTEVEEQSRSIDERTPLLSDHDCGQEPSSVEISLAVETTITAHRTPPSPLASIFVDFLGSRTISCILRDPVATTVGLSLYKDVSIRLGGKTLEPQNVRTLHGGTILFDLETGTTKGLATFTTA</sequence>
<reference evidence="2" key="1">
    <citation type="submission" date="2020-11" db="EMBL/GenBank/DDBJ databases">
        <title>Adaptations for nitrogen fixation in a non-lichenized fungal sporocarp promotes dispersal by wood-feeding termites.</title>
        <authorList>
            <consortium name="DOE Joint Genome Institute"/>
            <person name="Koch R.A."/>
            <person name="Yoon G."/>
            <person name="Arayal U."/>
            <person name="Lail K."/>
            <person name="Amirebrahimi M."/>
            <person name="Labutti K."/>
            <person name="Lipzen A."/>
            <person name="Riley R."/>
            <person name="Barry K."/>
            <person name="Henrissat B."/>
            <person name="Grigoriev I.V."/>
            <person name="Herr J.R."/>
            <person name="Aime M.C."/>
        </authorList>
    </citation>
    <scope>NUCLEOTIDE SEQUENCE</scope>
    <source>
        <strain evidence="2">MCA 3950</strain>
    </source>
</reference>
<feature type="compositionally biased region" description="Low complexity" evidence="1">
    <location>
        <begin position="446"/>
        <end position="458"/>
    </location>
</feature>
<proteinExistence type="predicted"/>
<gene>
    <name evidence="2" type="ORF">BT62DRAFT_498270</name>
</gene>
<name>A0A9P7VZY3_9AGAR</name>
<accession>A0A9P7VZY3</accession>
<keyword evidence="3" id="KW-1185">Reference proteome</keyword>
<dbReference type="RefSeq" id="XP_043043723.1">
    <property type="nucleotide sequence ID" value="XM_043181164.1"/>
</dbReference>
<comment type="caution">
    <text evidence="2">The sequence shown here is derived from an EMBL/GenBank/DDBJ whole genome shotgun (WGS) entry which is preliminary data.</text>
</comment>
<dbReference type="OrthoDB" id="3178019at2759"/>
<organism evidence="2 3">
    <name type="scientific">Guyanagaster necrorhizus</name>
    <dbReference type="NCBI Taxonomy" id="856835"/>
    <lineage>
        <taxon>Eukaryota</taxon>
        <taxon>Fungi</taxon>
        <taxon>Dikarya</taxon>
        <taxon>Basidiomycota</taxon>
        <taxon>Agaricomycotina</taxon>
        <taxon>Agaricomycetes</taxon>
        <taxon>Agaricomycetidae</taxon>
        <taxon>Agaricales</taxon>
        <taxon>Marasmiineae</taxon>
        <taxon>Physalacriaceae</taxon>
        <taxon>Guyanagaster</taxon>
    </lineage>
</organism>
<dbReference type="GeneID" id="66103460"/>
<feature type="region of interest" description="Disordered" evidence="1">
    <location>
        <begin position="446"/>
        <end position="469"/>
    </location>
</feature>
<dbReference type="Proteomes" id="UP000812287">
    <property type="component" value="Unassembled WGS sequence"/>
</dbReference>
<evidence type="ECO:0000256" key="1">
    <source>
        <dbReference type="SAM" id="MobiDB-lite"/>
    </source>
</evidence>
<evidence type="ECO:0000313" key="3">
    <source>
        <dbReference type="Proteomes" id="UP000812287"/>
    </source>
</evidence>